<evidence type="ECO:0000313" key="1">
    <source>
        <dbReference type="EMBL" id="KAF9498362.1"/>
    </source>
</evidence>
<dbReference type="AlphaFoldDB" id="A0A9P6A3I4"/>
<dbReference type="Proteomes" id="UP000807025">
    <property type="component" value="Unassembled WGS sequence"/>
</dbReference>
<accession>A0A9P6A3I4</accession>
<proteinExistence type="predicted"/>
<gene>
    <name evidence="1" type="ORF">BDN71DRAFT_1428955</name>
</gene>
<comment type="caution">
    <text evidence="1">The sequence shown here is derived from an EMBL/GenBank/DDBJ whole genome shotgun (WGS) entry which is preliminary data.</text>
</comment>
<sequence>MTTLDGFHTYVALSRSRGRETIRLLRDFHHDLLQKHPSVHIIPENEHLRVLNEFTRPRSEFTHVKQTLEPSVKARETCNAHPYGEKSWASNAMRTHMKWGPGSDPHRIIT</sequence>
<organism evidence="1 2">
    <name type="scientific">Pleurotus eryngii</name>
    <name type="common">Boletus of the steppes</name>
    <dbReference type="NCBI Taxonomy" id="5323"/>
    <lineage>
        <taxon>Eukaryota</taxon>
        <taxon>Fungi</taxon>
        <taxon>Dikarya</taxon>
        <taxon>Basidiomycota</taxon>
        <taxon>Agaricomycotina</taxon>
        <taxon>Agaricomycetes</taxon>
        <taxon>Agaricomycetidae</taxon>
        <taxon>Agaricales</taxon>
        <taxon>Pleurotineae</taxon>
        <taxon>Pleurotaceae</taxon>
        <taxon>Pleurotus</taxon>
    </lineage>
</organism>
<dbReference type="OrthoDB" id="2986975at2759"/>
<keyword evidence="2" id="KW-1185">Reference proteome</keyword>
<evidence type="ECO:0000313" key="2">
    <source>
        <dbReference type="Proteomes" id="UP000807025"/>
    </source>
</evidence>
<dbReference type="EMBL" id="MU154538">
    <property type="protein sequence ID" value="KAF9498362.1"/>
    <property type="molecule type" value="Genomic_DNA"/>
</dbReference>
<name>A0A9P6A3I4_PLEER</name>
<protein>
    <submittedName>
        <fullName evidence="1">Uncharacterized protein</fullName>
    </submittedName>
</protein>
<reference evidence="1" key="1">
    <citation type="submission" date="2020-11" db="EMBL/GenBank/DDBJ databases">
        <authorList>
            <consortium name="DOE Joint Genome Institute"/>
            <person name="Ahrendt S."/>
            <person name="Riley R."/>
            <person name="Andreopoulos W."/>
            <person name="Labutti K."/>
            <person name="Pangilinan J."/>
            <person name="Ruiz-Duenas F.J."/>
            <person name="Barrasa J.M."/>
            <person name="Sanchez-Garcia M."/>
            <person name="Camarero S."/>
            <person name="Miyauchi S."/>
            <person name="Serrano A."/>
            <person name="Linde D."/>
            <person name="Babiker R."/>
            <person name="Drula E."/>
            <person name="Ayuso-Fernandez I."/>
            <person name="Pacheco R."/>
            <person name="Padilla G."/>
            <person name="Ferreira P."/>
            <person name="Barriuso J."/>
            <person name="Kellner H."/>
            <person name="Castanera R."/>
            <person name="Alfaro M."/>
            <person name="Ramirez L."/>
            <person name="Pisabarro A.G."/>
            <person name="Kuo A."/>
            <person name="Tritt A."/>
            <person name="Lipzen A."/>
            <person name="He G."/>
            <person name="Yan M."/>
            <person name="Ng V."/>
            <person name="Cullen D."/>
            <person name="Martin F."/>
            <person name="Rosso M.-N."/>
            <person name="Henrissat B."/>
            <person name="Hibbett D."/>
            <person name="Martinez A.T."/>
            <person name="Grigoriev I.V."/>
        </authorList>
    </citation>
    <scope>NUCLEOTIDE SEQUENCE</scope>
    <source>
        <strain evidence="1">ATCC 90797</strain>
    </source>
</reference>